<dbReference type="InterPro" id="IPR013083">
    <property type="entry name" value="Znf_RING/FYVE/PHD"/>
</dbReference>
<dbReference type="SMART" id="SM00184">
    <property type="entry name" value="RING"/>
    <property type="match status" value="1"/>
</dbReference>
<sequence length="402" mass="45452">MEKAEGSQGSQDRRAEREQREIILCRVKVSTELARRRELLSYLAEVGQLQIPSMTQCHFRVNQEHVEMYCHCHNHHDIRLSEGELQCLREAITETAWLFSRGERPDLPDEDCHAVNVFIDNSTAWQAGSTEAESRPGLGQELQEEKVGASGSASELASGNTSGNAWDETELSANILVNSNMAGLTLTGDCDQRDGILKLSSIVAGARKVNLRIVGNLRTDESLWEIWNSCGFWVEWSSVAQCVLQHLKNLERWRADPNREVFAFCIDDDQLVDTVENVARRGWNVEIWCWRASCPMLVEATRNVSHLTSRVKICCLDDFNSWLGSSGSPLAEIPRAELHEEPYGFLNERQPDLCAICLSEEAIFSLKPCNHRVLCRACLGPWMEQRPEPACPLCRRPFCHIS</sequence>
<dbReference type="InterPro" id="IPR001841">
    <property type="entry name" value="Znf_RING"/>
</dbReference>
<dbReference type="Pfam" id="PF13920">
    <property type="entry name" value="zf-C3HC4_3"/>
    <property type="match status" value="1"/>
</dbReference>
<proteinExistence type="predicted"/>
<dbReference type="SUPFAM" id="SSF57850">
    <property type="entry name" value="RING/U-box"/>
    <property type="match status" value="1"/>
</dbReference>
<name>A0ABP0RUD6_9DINO</name>
<evidence type="ECO:0000313" key="4">
    <source>
        <dbReference type="EMBL" id="CAK9102881.1"/>
    </source>
</evidence>
<dbReference type="PROSITE" id="PS50089">
    <property type="entry name" value="ZF_RING_2"/>
    <property type="match status" value="1"/>
</dbReference>
<gene>
    <name evidence="4" type="ORF">CCMP2556_LOCUS48392</name>
</gene>
<accession>A0ABP0RUD6</accession>
<dbReference type="EMBL" id="CAXAMN010026428">
    <property type="protein sequence ID" value="CAK9102881.1"/>
    <property type="molecule type" value="Genomic_DNA"/>
</dbReference>
<dbReference type="Proteomes" id="UP001642484">
    <property type="component" value="Unassembled WGS sequence"/>
</dbReference>
<feature type="region of interest" description="Disordered" evidence="2">
    <location>
        <begin position="129"/>
        <end position="164"/>
    </location>
</feature>
<keyword evidence="5" id="KW-1185">Reference proteome</keyword>
<evidence type="ECO:0000256" key="1">
    <source>
        <dbReference type="PROSITE-ProRule" id="PRU00175"/>
    </source>
</evidence>
<dbReference type="Gene3D" id="3.30.40.10">
    <property type="entry name" value="Zinc/RING finger domain, C3HC4 (zinc finger)"/>
    <property type="match status" value="1"/>
</dbReference>
<reference evidence="4 5" key="1">
    <citation type="submission" date="2024-02" db="EMBL/GenBank/DDBJ databases">
        <authorList>
            <person name="Chen Y."/>
            <person name="Shah S."/>
            <person name="Dougan E. K."/>
            <person name="Thang M."/>
            <person name="Chan C."/>
        </authorList>
    </citation>
    <scope>NUCLEOTIDE SEQUENCE [LARGE SCALE GENOMIC DNA]</scope>
</reference>
<evidence type="ECO:0000259" key="3">
    <source>
        <dbReference type="PROSITE" id="PS50089"/>
    </source>
</evidence>
<feature type="domain" description="RING-type" evidence="3">
    <location>
        <begin position="354"/>
        <end position="395"/>
    </location>
</feature>
<keyword evidence="1" id="KW-0863">Zinc-finger</keyword>
<organism evidence="4 5">
    <name type="scientific">Durusdinium trenchii</name>
    <dbReference type="NCBI Taxonomy" id="1381693"/>
    <lineage>
        <taxon>Eukaryota</taxon>
        <taxon>Sar</taxon>
        <taxon>Alveolata</taxon>
        <taxon>Dinophyceae</taxon>
        <taxon>Suessiales</taxon>
        <taxon>Symbiodiniaceae</taxon>
        <taxon>Durusdinium</taxon>
    </lineage>
</organism>
<comment type="caution">
    <text evidence="4">The sequence shown here is derived from an EMBL/GenBank/DDBJ whole genome shotgun (WGS) entry which is preliminary data.</text>
</comment>
<evidence type="ECO:0000256" key="2">
    <source>
        <dbReference type="SAM" id="MobiDB-lite"/>
    </source>
</evidence>
<keyword evidence="1" id="KW-0862">Zinc</keyword>
<feature type="compositionally biased region" description="Low complexity" evidence="2">
    <location>
        <begin position="148"/>
        <end position="159"/>
    </location>
</feature>
<keyword evidence="1" id="KW-0479">Metal-binding</keyword>
<protein>
    <recommendedName>
        <fullName evidence="3">RING-type domain-containing protein</fullName>
    </recommendedName>
</protein>
<evidence type="ECO:0000313" key="5">
    <source>
        <dbReference type="Proteomes" id="UP001642484"/>
    </source>
</evidence>